<dbReference type="EMBL" id="BART01007028">
    <property type="protein sequence ID" value="GAG53712.1"/>
    <property type="molecule type" value="Genomic_DNA"/>
</dbReference>
<gene>
    <name evidence="1" type="ORF">S01H4_16041</name>
</gene>
<accession>X0Z5N5</accession>
<organism evidence="1">
    <name type="scientific">marine sediment metagenome</name>
    <dbReference type="NCBI Taxonomy" id="412755"/>
    <lineage>
        <taxon>unclassified sequences</taxon>
        <taxon>metagenomes</taxon>
        <taxon>ecological metagenomes</taxon>
    </lineage>
</organism>
<dbReference type="AlphaFoldDB" id="X0Z5N5"/>
<protein>
    <submittedName>
        <fullName evidence="1">Uncharacterized protein</fullName>
    </submittedName>
</protein>
<sequence length="61" mass="7153">MTDSTHSLIPVTNARHRGIFFSRTVDMSEMYDYVEMTYLPFILNSPTRGGVIVKTWWKILE</sequence>
<evidence type="ECO:0000313" key="1">
    <source>
        <dbReference type="EMBL" id="GAG53712.1"/>
    </source>
</evidence>
<proteinExistence type="predicted"/>
<name>X0Z5N5_9ZZZZ</name>
<comment type="caution">
    <text evidence="1">The sequence shown here is derived from an EMBL/GenBank/DDBJ whole genome shotgun (WGS) entry which is preliminary data.</text>
</comment>
<reference evidence="1" key="1">
    <citation type="journal article" date="2014" name="Front. Microbiol.">
        <title>High frequency of phylogenetically diverse reductive dehalogenase-homologous genes in deep subseafloor sedimentary metagenomes.</title>
        <authorList>
            <person name="Kawai M."/>
            <person name="Futagami T."/>
            <person name="Toyoda A."/>
            <person name="Takaki Y."/>
            <person name="Nishi S."/>
            <person name="Hori S."/>
            <person name="Arai W."/>
            <person name="Tsubouchi T."/>
            <person name="Morono Y."/>
            <person name="Uchiyama I."/>
            <person name="Ito T."/>
            <person name="Fujiyama A."/>
            <person name="Inagaki F."/>
            <person name="Takami H."/>
        </authorList>
    </citation>
    <scope>NUCLEOTIDE SEQUENCE</scope>
    <source>
        <strain evidence="1">Expedition CK06-06</strain>
    </source>
</reference>